<dbReference type="Proteomes" id="UP000637788">
    <property type="component" value="Unassembled WGS sequence"/>
</dbReference>
<dbReference type="EMBL" id="BMPQ01000021">
    <property type="protein sequence ID" value="GGK95192.1"/>
    <property type="molecule type" value="Genomic_DNA"/>
</dbReference>
<proteinExistence type="predicted"/>
<feature type="transmembrane region" description="Helical" evidence="1">
    <location>
        <begin position="75"/>
        <end position="95"/>
    </location>
</feature>
<keyword evidence="1" id="KW-0812">Transmembrane</keyword>
<keyword evidence="1" id="KW-1133">Transmembrane helix</keyword>
<reference evidence="2" key="2">
    <citation type="submission" date="2020-09" db="EMBL/GenBank/DDBJ databases">
        <authorList>
            <person name="Sun Q."/>
            <person name="Ohkuma M."/>
        </authorList>
    </citation>
    <scope>NUCLEOTIDE SEQUENCE</scope>
    <source>
        <strain evidence="2">JCM 3035</strain>
    </source>
</reference>
<reference evidence="2" key="1">
    <citation type="journal article" date="2014" name="Int. J. Syst. Evol. Microbiol.">
        <title>Complete genome sequence of Corynebacterium casei LMG S-19264T (=DSM 44701T), isolated from a smear-ripened cheese.</title>
        <authorList>
            <consortium name="US DOE Joint Genome Institute (JGI-PGF)"/>
            <person name="Walter F."/>
            <person name="Albersmeier A."/>
            <person name="Kalinowski J."/>
            <person name="Ruckert C."/>
        </authorList>
    </citation>
    <scope>NUCLEOTIDE SEQUENCE</scope>
    <source>
        <strain evidence="2">JCM 3035</strain>
    </source>
</reference>
<feature type="transmembrane region" description="Helical" evidence="1">
    <location>
        <begin position="242"/>
        <end position="260"/>
    </location>
</feature>
<keyword evidence="1" id="KW-0472">Membrane</keyword>
<gene>
    <name evidence="2" type="ORF">GCM10010094_65210</name>
</gene>
<organism evidence="2 3">
    <name type="scientific">Streptomyces flaveus</name>
    <dbReference type="NCBI Taxonomy" id="66370"/>
    <lineage>
        <taxon>Bacteria</taxon>
        <taxon>Bacillati</taxon>
        <taxon>Actinomycetota</taxon>
        <taxon>Actinomycetes</taxon>
        <taxon>Kitasatosporales</taxon>
        <taxon>Streptomycetaceae</taxon>
        <taxon>Streptomyces</taxon>
        <taxon>Streptomyces aurantiacus group</taxon>
    </lineage>
</organism>
<keyword evidence="3" id="KW-1185">Reference proteome</keyword>
<protein>
    <submittedName>
        <fullName evidence="2">ABC transporter permease</fullName>
    </submittedName>
</protein>
<evidence type="ECO:0000313" key="3">
    <source>
        <dbReference type="Proteomes" id="UP000637788"/>
    </source>
</evidence>
<evidence type="ECO:0000313" key="2">
    <source>
        <dbReference type="EMBL" id="GGK95192.1"/>
    </source>
</evidence>
<evidence type="ECO:0000256" key="1">
    <source>
        <dbReference type="SAM" id="Phobius"/>
    </source>
</evidence>
<feature type="transmembrane region" description="Helical" evidence="1">
    <location>
        <begin position="189"/>
        <end position="210"/>
    </location>
</feature>
<name>A0A917VL31_9ACTN</name>
<feature type="transmembrane region" description="Helical" evidence="1">
    <location>
        <begin position="161"/>
        <end position="182"/>
    </location>
</feature>
<dbReference type="GO" id="GO:0140359">
    <property type="term" value="F:ABC-type transporter activity"/>
    <property type="evidence" value="ECO:0007669"/>
    <property type="project" value="InterPro"/>
</dbReference>
<comment type="caution">
    <text evidence="2">The sequence shown here is derived from an EMBL/GenBank/DDBJ whole genome shotgun (WGS) entry which is preliminary data.</text>
</comment>
<dbReference type="GO" id="GO:0005886">
    <property type="term" value="C:plasma membrane"/>
    <property type="evidence" value="ECO:0007669"/>
    <property type="project" value="UniProtKB-SubCell"/>
</dbReference>
<dbReference type="RefSeq" id="WP_189325360.1">
    <property type="nucleotide sequence ID" value="NZ_BMPQ01000021.1"/>
</dbReference>
<dbReference type="AlphaFoldDB" id="A0A917VL31"/>
<sequence>MSTETIRPPRAARGRVTQARVLHSEWIKIHTLRSTFFTLAFAVGAVLAFGPLVSFFTDGKGHGFQPAEWSLGGYIFAQLAVGVLGVLVVTGEYATGMIRPTLTAVPSRLPVLWAKAAVYAAVIWVLMTAASLTAFLLSQAILSSRGVPSTSLSAPGVTRVVFGTALYLTVLAVLSVGIGALLRNTAAGISTVLGLVLVLPILTQTLPTAVADNVFPYLPSSAGRTLAILHQESTMLAPGTGLTVFCLYAAVVLAAAAVALKRRDA</sequence>
<feature type="transmembrane region" description="Helical" evidence="1">
    <location>
        <begin position="116"/>
        <end position="141"/>
    </location>
</feature>
<feature type="transmembrane region" description="Helical" evidence="1">
    <location>
        <begin position="36"/>
        <end position="55"/>
    </location>
</feature>
<accession>A0A917VL31</accession>